<sequence length="29" mass="3066">MRLLLSLTLAVNTSVQICAIMVSLAITSC</sequence>
<protein>
    <submittedName>
        <fullName evidence="1">Uncharacterized protein</fullName>
    </submittedName>
</protein>
<proteinExistence type="predicted"/>
<reference evidence="1" key="2">
    <citation type="journal article" date="2015" name="Fish Shellfish Immunol.">
        <title>Early steps in the European eel (Anguilla anguilla)-Vibrio vulnificus interaction in the gills: Role of the RtxA13 toxin.</title>
        <authorList>
            <person name="Callol A."/>
            <person name="Pajuelo D."/>
            <person name="Ebbesson L."/>
            <person name="Teles M."/>
            <person name="MacKenzie S."/>
            <person name="Amaro C."/>
        </authorList>
    </citation>
    <scope>NUCLEOTIDE SEQUENCE</scope>
</reference>
<dbReference type="EMBL" id="GBXM01026876">
    <property type="protein sequence ID" value="JAH81701.1"/>
    <property type="molecule type" value="Transcribed_RNA"/>
</dbReference>
<dbReference type="PROSITE" id="PS51257">
    <property type="entry name" value="PROKAR_LIPOPROTEIN"/>
    <property type="match status" value="1"/>
</dbReference>
<organism evidence="1">
    <name type="scientific">Anguilla anguilla</name>
    <name type="common">European freshwater eel</name>
    <name type="synonym">Muraena anguilla</name>
    <dbReference type="NCBI Taxonomy" id="7936"/>
    <lineage>
        <taxon>Eukaryota</taxon>
        <taxon>Metazoa</taxon>
        <taxon>Chordata</taxon>
        <taxon>Craniata</taxon>
        <taxon>Vertebrata</taxon>
        <taxon>Euteleostomi</taxon>
        <taxon>Actinopterygii</taxon>
        <taxon>Neopterygii</taxon>
        <taxon>Teleostei</taxon>
        <taxon>Anguilliformes</taxon>
        <taxon>Anguillidae</taxon>
        <taxon>Anguilla</taxon>
    </lineage>
</organism>
<evidence type="ECO:0000313" key="1">
    <source>
        <dbReference type="EMBL" id="JAH81701.1"/>
    </source>
</evidence>
<name>A0A0E9VUG8_ANGAN</name>
<reference evidence="1" key="1">
    <citation type="submission" date="2014-11" db="EMBL/GenBank/DDBJ databases">
        <authorList>
            <person name="Amaro Gonzalez C."/>
        </authorList>
    </citation>
    <scope>NUCLEOTIDE SEQUENCE</scope>
</reference>
<dbReference type="AlphaFoldDB" id="A0A0E9VUG8"/>
<accession>A0A0E9VUG8</accession>